<dbReference type="InterPro" id="IPR012162">
    <property type="entry name" value="PNPase"/>
</dbReference>
<dbReference type="InterPro" id="IPR003029">
    <property type="entry name" value="S1_domain"/>
</dbReference>
<evidence type="ECO:0000259" key="1">
    <source>
        <dbReference type="PROSITE" id="PS50126"/>
    </source>
</evidence>
<dbReference type="EMBL" id="BPLQ01009141">
    <property type="protein sequence ID" value="GIY42050.1"/>
    <property type="molecule type" value="Genomic_DNA"/>
</dbReference>
<dbReference type="PANTHER" id="PTHR11252:SF0">
    <property type="entry name" value="POLYRIBONUCLEOTIDE NUCLEOTIDYLTRANSFERASE 1, MITOCHONDRIAL"/>
    <property type="match status" value="1"/>
</dbReference>
<dbReference type="Gene3D" id="2.40.50.140">
    <property type="entry name" value="Nucleic acid-binding proteins"/>
    <property type="match status" value="1"/>
</dbReference>
<dbReference type="PROSITE" id="PS50126">
    <property type="entry name" value="S1"/>
    <property type="match status" value="1"/>
</dbReference>
<dbReference type="Proteomes" id="UP001054837">
    <property type="component" value="Unassembled WGS sequence"/>
</dbReference>
<dbReference type="PANTHER" id="PTHR11252">
    <property type="entry name" value="POLYRIBONUCLEOTIDE NUCLEOTIDYLTRANSFERASE"/>
    <property type="match status" value="1"/>
</dbReference>
<dbReference type="GO" id="GO:0003723">
    <property type="term" value="F:RNA binding"/>
    <property type="evidence" value="ECO:0007669"/>
    <property type="project" value="InterPro"/>
</dbReference>
<dbReference type="GO" id="GO:0000965">
    <property type="term" value="P:mitochondrial RNA 3'-end processing"/>
    <property type="evidence" value="ECO:0007669"/>
    <property type="project" value="TreeGrafter"/>
</dbReference>
<dbReference type="GO" id="GO:0005829">
    <property type="term" value="C:cytosol"/>
    <property type="evidence" value="ECO:0007669"/>
    <property type="project" value="TreeGrafter"/>
</dbReference>
<protein>
    <submittedName>
        <fullName evidence="2">Polyribonucleotide nucleotidyltransferase 1, mitochondrial</fullName>
    </submittedName>
</protein>
<dbReference type="InterPro" id="IPR012340">
    <property type="entry name" value="NA-bd_OB-fold"/>
</dbReference>
<dbReference type="SUPFAM" id="SSF50249">
    <property type="entry name" value="Nucleic acid-binding proteins"/>
    <property type="match status" value="1"/>
</dbReference>
<name>A0AAV4TB83_9ARAC</name>
<dbReference type="GO" id="GO:0000175">
    <property type="term" value="F:3'-5'-RNA exonuclease activity"/>
    <property type="evidence" value="ECO:0007669"/>
    <property type="project" value="TreeGrafter"/>
</dbReference>
<gene>
    <name evidence="2" type="primary">PNPT1</name>
    <name evidence="2" type="ORF">CDAR_403871</name>
</gene>
<reference evidence="2 3" key="1">
    <citation type="submission" date="2021-06" db="EMBL/GenBank/DDBJ databases">
        <title>Caerostris darwini draft genome.</title>
        <authorList>
            <person name="Kono N."/>
            <person name="Arakawa K."/>
        </authorList>
    </citation>
    <scope>NUCLEOTIDE SEQUENCE [LARGE SCALE GENOMIC DNA]</scope>
</reference>
<organism evidence="2 3">
    <name type="scientific">Caerostris darwini</name>
    <dbReference type="NCBI Taxonomy" id="1538125"/>
    <lineage>
        <taxon>Eukaryota</taxon>
        <taxon>Metazoa</taxon>
        <taxon>Ecdysozoa</taxon>
        <taxon>Arthropoda</taxon>
        <taxon>Chelicerata</taxon>
        <taxon>Arachnida</taxon>
        <taxon>Araneae</taxon>
        <taxon>Araneomorphae</taxon>
        <taxon>Entelegynae</taxon>
        <taxon>Araneoidea</taxon>
        <taxon>Araneidae</taxon>
        <taxon>Caerostris</taxon>
    </lineage>
</organism>
<evidence type="ECO:0000313" key="3">
    <source>
        <dbReference type="Proteomes" id="UP001054837"/>
    </source>
</evidence>
<proteinExistence type="predicted"/>
<keyword evidence="3" id="KW-1185">Reference proteome</keyword>
<dbReference type="FunFam" id="2.40.50.140:FF:000113">
    <property type="entry name" value="polyribonucleotide nucleotidyltransferase 1, mitochondrial"/>
    <property type="match status" value="1"/>
</dbReference>
<comment type="caution">
    <text evidence="2">The sequence shown here is derived from an EMBL/GenBank/DDBJ whole genome shotgun (WGS) entry which is preliminary data.</text>
</comment>
<sequence>MYAPNSEAKIEALEIIEKLLTEEEAPKLEYGNTYNAKIVEIRDNGVMVTLYPSMKPTLLPNKQLSHKKIQHPSALNLVVGQDILVKYFDRDPATGQMIISHKVLHSTPSSTHNLFIKKS</sequence>
<dbReference type="AlphaFoldDB" id="A0AAV4TB83"/>
<dbReference type="GO" id="GO:0005739">
    <property type="term" value="C:mitochondrion"/>
    <property type="evidence" value="ECO:0007669"/>
    <property type="project" value="TreeGrafter"/>
</dbReference>
<accession>A0AAV4TB83</accession>
<feature type="domain" description="S1 motif" evidence="1">
    <location>
        <begin position="31"/>
        <end position="102"/>
    </location>
</feature>
<dbReference type="GO" id="GO:0000958">
    <property type="term" value="P:mitochondrial mRNA catabolic process"/>
    <property type="evidence" value="ECO:0007669"/>
    <property type="project" value="TreeGrafter"/>
</dbReference>
<dbReference type="GO" id="GO:0004654">
    <property type="term" value="F:polyribonucleotide nucleotidyltransferase activity"/>
    <property type="evidence" value="ECO:0007669"/>
    <property type="project" value="InterPro"/>
</dbReference>
<evidence type="ECO:0000313" key="2">
    <source>
        <dbReference type="EMBL" id="GIY42050.1"/>
    </source>
</evidence>